<comment type="caution">
    <text evidence="2">The sequence shown here is derived from an EMBL/GenBank/DDBJ whole genome shotgun (WGS) entry which is preliminary data.</text>
</comment>
<reference evidence="2 3" key="1">
    <citation type="submission" date="2017-03" db="EMBL/GenBank/DDBJ databases">
        <title>Genome Survey of Euroglyphus maynei.</title>
        <authorList>
            <person name="Arlian L.G."/>
            <person name="Morgan M.S."/>
            <person name="Rider S.D."/>
        </authorList>
    </citation>
    <scope>NUCLEOTIDE SEQUENCE [LARGE SCALE GENOMIC DNA]</scope>
    <source>
        <strain evidence="2">Arlian Lab</strain>
        <tissue evidence="2">Whole body</tissue>
    </source>
</reference>
<accession>A0A1Y3BJH6</accession>
<dbReference type="EMBL" id="MUJZ01023800">
    <property type="protein sequence ID" value="OTF79295.1"/>
    <property type="molecule type" value="Genomic_DNA"/>
</dbReference>
<gene>
    <name evidence="2" type="ORF">BLA29_002389</name>
</gene>
<evidence type="ECO:0000313" key="3">
    <source>
        <dbReference type="Proteomes" id="UP000194236"/>
    </source>
</evidence>
<evidence type="ECO:0000256" key="1">
    <source>
        <dbReference type="SAM" id="MobiDB-lite"/>
    </source>
</evidence>
<name>A0A1Y3BJH6_EURMA</name>
<dbReference type="OrthoDB" id="6511940at2759"/>
<dbReference type="Proteomes" id="UP000194236">
    <property type="component" value="Unassembled WGS sequence"/>
</dbReference>
<dbReference type="AlphaFoldDB" id="A0A1Y3BJH6"/>
<protein>
    <submittedName>
        <fullName evidence="2">Uncharacterized protein</fullName>
    </submittedName>
</protein>
<evidence type="ECO:0000313" key="2">
    <source>
        <dbReference type="EMBL" id="OTF79295.1"/>
    </source>
</evidence>
<feature type="region of interest" description="Disordered" evidence="1">
    <location>
        <begin position="431"/>
        <end position="450"/>
    </location>
</feature>
<keyword evidence="3" id="KW-1185">Reference proteome</keyword>
<feature type="compositionally biased region" description="Low complexity" evidence="1">
    <location>
        <begin position="385"/>
        <end position="404"/>
    </location>
</feature>
<feature type="region of interest" description="Disordered" evidence="1">
    <location>
        <begin position="382"/>
        <end position="406"/>
    </location>
</feature>
<feature type="region of interest" description="Disordered" evidence="1">
    <location>
        <begin position="143"/>
        <end position="168"/>
    </location>
</feature>
<proteinExistence type="predicted"/>
<sequence>MQVFCYEMPDNQIPQIIALKPDTNLMEFQSFMYDPPAEYQDLLTFEPPPDYRDFIANSLNVFRNEVTFDFIDDDDDDSENDSKENIRNSEISSRNKLNHHLFDQNQNSKWQSMILNNNLDSLEEEQIIGVLKEDDILQAIGSQVTLPESNNGGGSRSTNNNGDENEFDNYEENLSSADFPVHHLNSYFLDSSGNINEDEDEVCCVDSSPNGSLQDLASDSSITSQDTIILINQNKTFHIETVNQTPSNENSMTNNENLYENLQPCHREINVIKQMVNGIANSVTVNMQVNAPTMTAGNKFISLNNDGGPILQQQHSVLSSNKLMPLPCYAILETNRTSSSSSLSSASSSTSSLVPQTVSCPAAQQNSQTLPLLISTSTNIQQIKSQTSPNSNSPVSSSSSSSTSNLMNHEQFGTVSKNSNSPTTIQQIHISIPDNNKNSNSANFSPNESNSNMNATYLNLPGHHVDHANNVSPRMATGQQHICIVNNPGTTTLRPGQVIYRYPYALIQPGMNGMSTIRPVQYI</sequence>
<organism evidence="2 3">
    <name type="scientific">Euroglyphus maynei</name>
    <name type="common">Mayne's house dust mite</name>
    <dbReference type="NCBI Taxonomy" id="6958"/>
    <lineage>
        <taxon>Eukaryota</taxon>
        <taxon>Metazoa</taxon>
        <taxon>Ecdysozoa</taxon>
        <taxon>Arthropoda</taxon>
        <taxon>Chelicerata</taxon>
        <taxon>Arachnida</taxon>
        <taxon>Acari</taxon>
        <taxon>Acariformes</taxon>
        <taxon>Sarcoptiformes</taxon>
        <taxon>Astigmata</taxon>
        <taxon>Psoroptidia</taxon>
        <taxon>Analgoidea</taxon>
        <taxon>Pyroglyphidae</taxon>
        <taxon>Pyroglyphinae</taxon>
        <taxon>Euroglyphus</taxon>
    </lineage>
</organism>
<feature type="non-terminal residue" evidence="2">
    <location>
        <position position="523"/>
    </location>
</feature>